<dbReference type="AlphaFoldDB" id="A0A1D8NC29"/>
<feature type="region of interest" description="Disordered" evidence="1">
    <location>
        <begin position="136"/>
        <end position="173"/>
    </location>
</feature>
<accession>A0A1D8NC29</accession>
<name>A0A1D8NC29_YARLL</name>
<proteinExistence type="predicted"/>
<sequence>MQHPKPHALVTTALAFVVESNTVYPTSVAVYPTSVEAMVNSYLDIVITFYETDSPVITTNYAGSTVVVYTKSTVTSTVCTRSVEATPTVEDKDDVVAVFVTNCPVNTNAAGATIVSHTQSTVTSIVCTKCGKKAAETPQADTPKTSSKMETPKASSQTEIPKASPKVESPETDETIRLTQTLTHTLNRQPTAPAQVHDESIPAQANSASKAAAGAAVVVLPMVLAALL</sequence>
<evidence type="ECO:0000313" key="2">
    <source>
        <dbReference type="EMBL" id="AOW03185.1"/>
    </source>
</evidence>
<feature type="compositionally biased region" description="Polar residues" evidence="1">
    <location>
        <begin position="139"/>
        <end position="159"/>
    </location>
</feature>
<evidence type="ECO:0000256" key="1">
    <source>
        <dbReference type="SAM" id="MobiDB-lite"/>
    </source>
</evidence>
<dbReference type="GeneID" id="90949497"/>
<protein>
    <submittedName>
        <fullName evidence="2">Uncharacterized protein</fullName>
    </submittedName>
</protein>
<dbReference type="VEuPathDB" id="FungiDB:YALI1_C29202g"/>
<dbReference type="EMBL" id="CP017555">
    <property type="protein sequence ID" value="AOW03185.1"/>
    <property type="molecule type" value="Genomic_DNA"/>
</dbReference>
<organism evidence="2 3">
    <name type="scientific">Yarrowia lipolytica</name>
    <name type="common">Candida lipolytica</name>
    <dbReference type="NCBI Taxonomy" id="4952"/>
    <lineage>
        <taxon>Eukaryota</taxon>
        <taxon>Fungi</taxon>
        <taxon>Dikarya</taxon>
        <taxon>Ascomycota</taxon>
        <taxon>Saccharomycotina</taxon>
        <taxon>Dipodascomycetes</taxon>
        <taxon>Dipodascales</taxon>
        <taxon>Dipodascales incertae sedis</taxon>
        <taxon>Yarrowia</taxon>
    </lineage>
</organism>
<evidence type="ECO:0000313" key="3">
    <source>
        <dbReference type="Proteomes" id="UP000182444"/>
    </source>
</evidence>
<reference evidence="2 3" key="1">
    <citation type="journal article" date="2016" name="PLoS ONE">
        <title>Sequence Assembly of Yarrowia lipolytica Strain W29/CLIB89 Shows Transposable Element Diversity.</title>
        <authorList>
            <person name="Magnan C."/>
            <person name="Yu J."/>
            <person name="Chang I."/>
            <person name="Jahn E."/>
            <person name="Kanomata Y."/>
            <person name="Wu J."/>
            <person name="Zeller M."/>
            <person name="Oakes M."/>
            <person name="Baldi P."/>
            <person name="Sandmeyer S."/>
        </authorList>
    </citation>
    <scope>NUCLEOTIDE SEQUENCE [LARGE SCALE GENOMIC DNA]</scope>
    <source>
        <strain evidence="3">CLIB89(W29)</strain>
    </source>
</reference>
<dbReference type="Proteomes" id="UP000182444">
    <property type="component" value="Chromosome 1C"/>
</dbReference>
<gene>
    <name evidence="2" type="ORF">YALI1_C29202g</name>
</gene>
<dbReference type="RefSeq" id="XP_068138608.1">
    <property type="nucleotide sequence ID" value="XM_068282507.1"/>
</dbReference>